<organism evidence="2 3">
    <name type="scientific">Acyrthosiphon pisum</name>
    <name type="common">Pea aphid</name>
    <dbReference type="NCBI Taxonomy" id="7029"/>
    <lineage>
        <taxon>Eukaryota</taxon>
        <taxon>Metazoa</taxon>
        <taxon>Ecdysozoa</taxon>
        <taxon>Arthropoda</taxon>
        <taxon>Hexapoda</taxon>
        <taxon>Insecta</taxon>
        <taxon>Pterygota</taxon>
        <taxon>Neoptera</taxon>
        <taxon>Paraneoptera</taxon>
        <taxon>Hemiptera</taxon>
        <taxon>Sternorrhyncha</taxon>
        <taxon>Aphidomorpha</taxon>
        <taxon>Aphidoidea</taxon>
        <taxon>Aphididae</taxon>
        <taxon>Macrosiphini</taxon>
        <taxon>Acyrthosiphon</taxon>
    </lineage>
</organism>
<evidence type="ECO:0000313" key="3">
    <source>
        <dbReference type="Proteomes" id="UP000007819"/>
    </source>
</evidence>
<dbReference type="OrthoDB" id="303107at2759"/>
<dbReference type="EnsemblMetazoa" id="XM_003247011.3">
    <property type="protein sequence ID" value="XP_003247059.1"/>
    <property type="gene ID" value="LOC100574715"/>
</dbReference>
<dbReference type="RefSeq" id="XP_003247059.1">
    <property type="nucleotide sequence ID" value="XM_003247011.3"/>
</dbReference>
<evidence type="ECO:0000256" key="1">
    <source>
        <dbReference type="SAM" id="MobiDB-lite"/>
    </source>
</evidence>
<accession>A0A8R1W9W3</accession>
<protein>
    <submittedName>
        <fullName evidence="2">Uncharacterized protein</fullName>
    </submittedName>
</protein>
<dbReference type="KEGG" id="api:100574715"/>
<feature type="compositionally biased region" description="Polar residues" evidence="1">
    <location>
        <begin position="294"/>
        <end position="305"/>
    </location>
</feature>
<dbReference type="GeneID" id="100574715"/>
<dbReference type="PANTHER" id="PTHR47092">
    <property type="entry name" value="CAT EYE SYNDROME CRITICAL REGION PROTEIN 2"/>
    <property type="match status" value="1"/>
</dbReference>
<dbReference type="GO" id="GO:0090537">
    <property type="term" value="C:CERF complex"/>
    <property type="evidence" value="ECO:0007669"/>
    <property type="project" value="InterPro"/>
</dbReference>
<sequence>MDGEIKTWWEIPSIVHFCKVFNLITKDISQIDINEFENAVEENSYLLTDMAIRFTQICVSSDQNTNEWWNNMKELFQSKCIIYNFKYPLDSATYFDDLTRKQKVEALYIFCNFILDVKNIQNKLSNNTKIRHMLNITPLGYDLNKSVYWYFGSNKLYREDYENSTNLPVEYYTNGKIQYAPYPSGVFGPGKWNTICNDIDDWNSLADIIKYSKNKNIRYLHRAISNIIINLPKVIKNKSHYAYIKPLKSVCQRTLRSMDVMNAECKNVMTNSSVIQHKQYSQNVKKNQTKHTYDSTISQGNETSNPNVHDHNHNITYSTNVLNNNIQIGTLINNPALKLELGTCYKKVLDKCAKKNIVFDKVPCIKLERCDRENTHNLNNFKRKLRSSTNGTKTQPFKD</sequence>
<keyword evidence="3" id="KW-1185">Reference proteome</keyword>
<dbReference type="Proteomes" id="UP000007819">
    <property type="component" value="Chromosome X"/>
</dbReference>
<dbReference type="PANTHER" id="PTHR47092:SF1">
    <property type="entry name" value="CHROMATIN REMODELING REGULATOR CECR2"/>
    <property type="match status" value="1"/>
</dbReference>
<dbReference type="AlphaFoldDB" id="A0A8R1W9W3"/>
<name>A0A8R1W9W3_ACYPI</name>
<dbReference type="InterPro" id="IPR029614">
    <property type="entry name" value="CECR2"/>
</dbReference>
<dbReference type="GO" id="GO:0006338">
    <property type="term" value="P:chromatin remodeling"/>
    <property type="evidence" value="ECO:0007669"/>
    <property type="project" value="InterPro"/>
</dbReference>
<reference evidence="3" key="1">
    <citation type="submission" date="2010-06" db="EMBL/GenBank/DDBJ databases">
        <authorList>
            <person name="Jiang H."/>
            <person name="Abraham K."/>
            <person name="Ali S."/>
            <person name="Alsbrooks S.L."/>
            <person name="Anim B.N."/>
            <person name="Anosike U.S."/>
            <person name="Attaway T."/>
            <person name="Bandaranaike D.P."/>
            <person name="Battles P.K."/>
            <person name="Bell S.N."/>
            <person name="Bell A.V."/>
            <person name="Beltran B."/>
            <person name="Bickham C."/>
            <person name="Bustamante Y."/>
            <person name="Caleb T."/>
            <person name="Canada A."/>
            <person name="Cardenas V."/>
            <person name="Carter K."/>
            <person name="Chacko J."/>
            <person name="Chandrabose M.N."/>
            <person name="Chavez D."/>
            <person name="Chavez A."/>
            <person name="Chen L."/>
            <person name="Chu H.-S."/>
            <person name="Claassen K.J."/>
            <person name="Cockrell R."/>
            <person name="Collins M."/>
            <person name="Cooper J.A."/>
            <person name="Cree A."/>
            <person name="Curry S.M."/>
            <person name="Da Y."/>
            <person name="Dao M.D."/>
            <person name="Das B."/>
            <person name="Davila M.-L."/>
            <person name="Davy-Carroll L."/>
            <person name="Denson S."/>
            <person name="Dinh H."/>
            <person name="Ebong V.E."/>
            <person name="Edwards J.R."/>
            <person name="Egan A."/>
            <person name="El-Daye J."/>
            <person name="Escobedo L."/>
            <person name="Fernandez S."/>
            <person name="Fernando P.R."/>
            <person name="Flagg N."/>
            <person name="Forbes L.D."/>
            <person name="Fowler R.G."/>
            <person name="Fu Q."/>
            <person name="Gabisi R.A."/>
            <person name="Ganer J."/>
            <person name="Garbino Pronczuk A."/>
            <person name="Garcia R.M."/>
            <person name="Garner T."/>
            <person name="Garrett T.E."/>
            <person name="Gonzalez D.A."/>
            <person name="Hamid H."/>
            <person name="Hawkins E.S."/>
            <person name="Hirani K."/>
            <person name="Hogues M.E."/>
            <person name="Hollins B."/>
            <person name="Hsiao C.-H."/>
            <person name="Jabil R."/>
            <person name="James M.L."/>
            <person name="Jhangiani S.N."/>
            <person name="Johnson B."/>
            <person name="Johnson Q."/>
            <person name="Joshi V."/>
            <person name="Kalu J.B."/>
            <person name="Kam C."/>
            <person name="Kashfia A."/>
            <person name="Keebler J."/>
            <person name="Kisamo H."/>
            <person name="Kovar C.L."/>
            <person name="Lago L.A."/>
            <person name="Lai C.-Y."/>
            <person name="Laidlaw J."/>
            <person name="Lara F."/>
            <person name="Le T.-K."/>
            <person name="Lee S.L."/>
            <person name="Legall F.H."/>
            <person name="Lemon S.J."/>
            <person name="Lewis L.R."/>
            <person name="Li B."/>
            <person name="Liu Y."/>
            <person name="Liu Y.-S."/>
            <person name="Lopez J."/>
            <person name="Lozado R.J."/>
            <person name="Lu J."/>
            <person name="Madu R.C."/>
            <person name="Maheshwari M."/>
            <person name="Maheshwari R."/>
            <person name="Malloy K."/>
            <person name="Martinez E."/>
            <person name="Mathew T."/>
            <person name="Mercado I.C."/>
            <person name="Mercado C."/>
            <person name="Meyer B."/>
            <person name="Montgomery K."/>
            <person name="Morgan M.B."/>
            <person name="Munidasa M."/>
            <person name="Nazareth L.V."/>
            <person name="Nelson J."/>
            <person name="Ng B.M."/>
            <person name="Nguyen N.B."/>
            <person name="Nguyen P.Q."/>
            <person name="Nguyen T."/>
            <person name="Obregon M."/>
            <person name="Okwuonu G.O."/>
            <person name="Onwere C.G."/>
            <person name="Orozco G."/>
            <person name="Parra A."/>
            <person name="Patel S."/>
            <person name="Patil S."/>
            <person name="Perez A."/>
            <person name="Perez Y."/>
            <person name="Pham C."/>
            <person name="Primus E.L."/>
            <person name="Pu L.-L."/>
            <person name="Puazo M."/>
            <person name="Qin X."/>
            <person name="Quiroz J.B."/>
            <person name="Reese J."/>
            <person name="Richards S."/>
            <person name="Rives C.M."/>
            <person name="Robberts R."/>
            <person name="Ruiz S.J."/>
            <person name="Ruiz M.J."/>
            <person name="Santibanez J."/>
            <person name="Schneider B.W."/>
            <person name="Sisson I."/>
            <person name="Smith M."/>
            <person name="Sodergren E."/>
            <person name="Song X.-Z."/>
            <person name="Song B.B."/>
            <person name="Summersgill H."/>
            <person name="Thelus R."/>
            <person name="Thornton R.D."/>
            <person name="Trejos Z.Y."/>
            <person name="Usmani K."/>
            <person name="Vattathil S."/>
            <person name="Villasana D."/>
            <person name="Walker D.L."/>
            <person name="Wang S."/>
            <person name="Wang K."/>
            <person name="White C.S."/>
            <person name="Williams A.C."/>
            <person name="Williamson J."/>
            <person name="Wilson K."/>
            <person name="Woghiren I.O."/>
            <person name="Woodworth J.R."/>
            <person name="Worley K.C."/>
            <person name="Wright R.A."/>
            <person name="Wu W."/>
            <person name="Young L."/>
            <person name="Zhang L."/>
            <person name="Zhang J."/>
            <person name="Zhu Y."/>
            <person name="Muzny D.M."/>
            <person name="Weinstock G."/>
            <person name="Gibbs R.A."/>
        </authorList>
    </citation>
    <scope>NUCLEOTIDE SEQUENCE [LARGE SCALE GENOMIC DNA]</scope>
    <source>
        <strain evidence="3">LSR1</strain>
    </source>
</reference>
<feature type="region of interest" description="Disordered" evidence="1">
    <location>
        <begin position="282"/>
        <end position="305"/>
    </location>
</feature>
<proteinExistence type="predicted"/>
<reference evidence="2" key="2">
    <citation type="submission" date="2022-06" db="UniProtKB">
        <authorList>
            <consortium name="EnsemblMetazoa"/>
        </authorList>
    </citation>
    <scope>IDENTIFICATION</scope>
</reference>
<evidence type="ECO:0000313" key="2">
    <source>
        <dbReference type="EnsemblMetazoa" id="XP_003247059.1"/>
    </source>
</evidence>